<evidence type="ECO:0000313" key="2">
    <source>
        <dbReference type="Proteomes" id="UP000667802"/>
    </source>
</evidence>
<organism evidence="1 2">
    <name type="scientific">Aetokthonos hydrillicola Thurmond2011</name>
    <dbReference type="NCBI Taxonomy" id="2712845"/>
    <lineage>
        <taxon>Bacteria</taxon>
        <taxon>Bacillati</taxon>
        <taxon>Cyanobacteriota</taxon>
        <taxon>Cyanophyceae</taxon>
        <taxon>Nostocales</taxon>
        <taxon>Hapalosiphonaceae</taxon>
        <taxon>Aetokthonos</taxon>
    </lineage>
</organism>
<sequence>MKTLDVVALLENLPELKLYRGQVGTIVEEYEPGVFEVEFSDNTGHTYALETLNANQLMVLYYHPLGEKTLV</sequence>
<dbReference type="EMBL" id="JAALHA020000039">
    <property type="protein sequence ID" value="MDR9900773.1"/>
    <property type="molecule type" value="Genomic_DNA"/>
</dbReference>
<comment type="caution">
    <text evidence="1">The sequence shown here is derived from an EMBL/GenBank/DDBJ whole genome shotgun (WGS) entry which is preliminary data.</text>
</comment>
<name>A0AAP5IFI8_9CYAN</name>
<protein>
    <submittedName>
        <fullName evidence="1">DUF4926 domain-containing protein</fullName>
    </submittedName>
</protein>
<reference evidence="2" key="1">
    <citation type="journal article" date="2021" name="Science">
        <title>Hunting the eagle killer: A cyanobacterial neurotoxin causes vacuolar myelinopathy.</title>
        <authorList>
            <person name="Breinlinger S."/>
            <person name="Phillips T.J."/>
            <person name="Haram B.N."/>
            <person name="Mares J."/>
            <person name="Martinez Yerena J.A."/>
            <person name="Hrouzek P."/>
            <person name="Sobotka R."/>
            <person name="Henderson W.M."/>
            <person name="Schmieder P."/>
            <person name="Williams S.M."/>
            <person name="Lauderdale J.D."/>
            <person name="Wilde H.D."/>
            <person name="Gerrin W."/>
            <person name="Kust A."/>
            <person name="Washington J.W."/>
            <person name="Wagner C."/>
            <person name="Geier B."/>
            <person name="Liebeke M."/>
            <person name="Enke H."/>
            <person name="Niedermeyer T.H.J."/>
            <person name="Wilde S.B."/>
        </authorList>
    </citation>
    <scope>NUCLEOTIDE SEQUENCE [LARGE SCALE GENOMIC DNA]</scope>
    <source>
        <strain evidence="2">Thurmond2011</strain>
    </source>
</reference>
<evidence type="ECO:0000313" key="1">
    <source>
        <dbReference type="EMBL" id="MDR9900773.1"/>
    </source>
</evidence>
<gene>
    <name evidence="1" type="ORF">G7B40_040515</name>
</gene>
<dbReference type="AlphaFoldDB" id="A0AAP5IFI8"/>
<dbReference type="Proteomes" id="UP000667802">
    <property type="component" value="Unassembled WGS sequence"/>
</dbReference>
<dbReference type="RefSeq" id="WP_208350985.1">
    <property type="nucleotide sequence ID" value="NZ_JAALHA020000039.1"/>
</dbReference>
<dbReference type="InterPro" id="IPR032568">
    <property type="entry name" value="DUF4926"/>
</dbReference>
<dbReference type="Pfam" id="PF16277">
    <property type="entry name" value="DUF4926"/>
    <property type="match status" value="1"/>
</dbReference>
<accession>A0AAP5IFI8</accession>
<proteinExistence type="predicted"/>
<keyword evidence="2" id="KW-1185">Reference proteome</keyword>